<evidence type="ECO:0000259" key="7">
    <source>
        <dbReference type="Pfam" id="PF17137"/>
    </source>
</evidence>
<dbReference type="RefSeq" id="WP_035684663.1">
    <property type="nucleotide sequence ID" value="NZ_JPRL01000001.1"/>
</dbReference>
<name>A0A085ZPM1_9FLAO</name>
<dbReference type="Pfam" id="PF01055">
    <property type="entry name" value="Glyco_hydro_31_2nd"/>
    <property type="match status" value="1"/>
</dbReference>
<dbReference type="InterPro" id="IPR000322">
    <property type="entry name" value="Glyco_hydro_31_TIM"/>
</dbReference>
<dbReference type="STRING" id="362418.IW19_13075"/>
<feature type="domain" description="Glycoside hydrolase family 31 TIM barrel" evidence="5">
    <location>
        <begin position="199"/>
        <end position="533"/>
    </location>
</feature>
<comment type="similarity">
    <text evidence="1 4">Belongs to the glycosyl hydrolase 31 family.</text>
</comment>
<dbReference type="InterPro" id="IPR048395">
    <property type="entry name" value="Glyco_hydro_31_C"/>
</dbReference>
<protein>
    <submittedName>
        <fullName evidence="9">Alpha-glucosidase</fullName>
    </submittedName>
</protein>
<dbReference type="OrthoDB" id="176168at2"/>
<dbReference type="PANTHER" id="PTHR22762:SF120">
    <property type="entry name" value="HETEROGLYCAN GLUCOSIDASE 1"/>
    <property type="match status" value="1"/>
</dbReference>
<evidence type="ECO:0000259" key="5">
    <source>
        <dbReference type="Pfam" id="PF01055"/>
    </source>
</evidence>
<dbReference type="InterPro" id="IPR013780">
    <property type="entry name" value="Glyco_hydro_b"/>
</dbReference>
<dbReference type="eggNOG" id="COG1501">
    <property type="taxonomic scope" value="Bacteria"/>
</dbReference>
<dbReference type="GO" id="GO:0004553">
    <property type="term" value="F:hydrolase activity, hydrolyzing O-glycosyl compounds"/>
    <property type="evidence" value="ECO:0007669"/>
    <property type="project" value="InterPro"/>
</dbReference>
<accession>A0A085ZPM1</accession>
<evidence type="ECO:0000313" key="9">
    <source>
        <dbReference type="EMBL" id="KFF06385.1"/>
    </source>
</evidence>
<dbReference type="InterPro" id="IPR033403">
    <property type="entry name" value="DUF5110"/>
</dbReference>
<reference evidence="9 10" key="1">
    <citation type="submission" date="2014-07" db="EMBL/GenBank/DDBJ databases">
        <title>Genome of Flavobacterium reichenbachii LMG 25512.</title>
        <authorList>
            <person name="Stropko S.J."/>
            <person name="Pipes S.E."/>
            <person name="Newman J.D."/>
        </authorList>
    </citation>
    <scope>NUCLEOTIDE SEQUENCE [LARGE SCALE GENOMIC DNA]</scope>
    <source>
        <strain evidence="9 10">LMG 25512</strain>
    </source>
</reference>
<dbReference type="Gene3D" id="3.20.20.80">
    <property type="entry name" value="Glycosidases"/>
    <property type="match status" value="1"/>
</dbReference>
<organism evidence="9 10">
    <name type="scientific">Flavobacterium reichenbachii</name>
    <dbReference type="NCBI Taxonomy" id="362418"/>
    <lineage>
        <taxon>Bacteria</taxon>
        <taxon>Pseudomonadati</taxon>
        <taxon>Bacteroidota</taxon>
        <taxon>Flavobacteriia</taxon>
        <taxon>Flavobacteriales</taxon>
        <taxon>Flavobacteriaceae</taxon>
        <taxon>Flavobacterium</taxon>
    </lineage>
</organism>
<keyword evidence="2 4" id="KW-0378">Hydrolase</keyword>
<evidence type="ECO:0000256" key="2">
    <source>
        <dbReference type="ARBA" id="ARBA00022801"/>
    </source>
</evidence>
<evidence type="ECO:0000256" key="3">
    <source>
        <dbReference type="ARBA" id="ARBA00023295"/>
    </source>
</evidence>
<dbReference type="Proteomes" id="UP000028715">
    <property type="component" value="Unassembled WGS sequence"/>
</dbReference>
<dbReference type="InterPro" id="IPR011013">
    <property type="entry name" value="Gal_mutarotase_sf_dom"/>
</dbReference>
<dbReference type="PANTHER" id="PTHR22762">
    <property type="entry name" value="ALPHA-GLUCOSIDASE"/>
    <property type="match status" value="1"/>
</dbReference>
<dbReference type="Pfam" id="PF17137">
    <property type="entry name" value="DUF5110"/>
    <property type="match status" value="1"/>
</dbReference>
<dbReference type="SUPFAM" id="SSF51445">
    <property type="entry name" value="(Trans)glycosidases"/>
    <property type="match status" value="1"/>
</dbReference>
<dbReference type="Gene3D" id="2.60.40.1760">
    <property type="entry name" value="glycosyl hydrolase (family 31)"/>
    <property type="match status" value="1"/>
</dbReference>
<dbReference type="InterPro" id="IPR017853">
    <property type="entry name" value="GH"/>
</dbReference>
<sequence length="722" mass="80533">MNFKTILFSIFFISLGISKSAAQEVPLLKTSLVGSRIVEFVPKGFDKSKTPSLILSSEPKSKGKMPADWSLIPEFTFKNNKASAVLNLKGEISLYGGGEVTGPLLRNGQSIKLWNTDTGAYSVEGGKRLYQTHPWVMGVRQDGTAFGIIFDSTWKAELITNSDQIIYNSEGALFKVYIIDRKSPQEVIKGLSELTGTIKLPPRWALGYHQCRFSYDSEKRVMEIADNFREKKIPCDVIWMDIDYMQGYRVFTFDSVRFPNPKILNDNLHKKGFRAVYMIDPGVKVDKEYSVYKTGTENDVWVKKNNGQEYHGKVWPGDCAFPDFTNPKSRNWWAGLYKDFLSTGIDGVWNDMNEPAVNDNDFPEDKRLGTMPYDTPHKGGGNLPSGSHLLYHNAYGRLMVEASYDGILKTNSAKRPFLLTRSNLLGGQRYAATWTGDNYAGWDHLKLSVPMSLTLGLSGQPFSGPDIGGFLGDTSGDLWANWLGFGAFMPFARGHACAGTNDKEPWAYGEAIEKTSRIALERRYRLLPYLYTLFYESSKTGLPVMAPVFFADNKDLRLRAEEQAFLLGENLLVVPAFAKNPVLPSGIWEELNLVEGEKEDKYQAKLSIKGGSIIPAGKIIQNAGENSFDPLSLFVCLDKEGKAKGELYLDSGEGFGFQKGDYALMTFSAEKKNNVVIVRVSDTTGKRNIKEEIKEINVNLVLEGKTYKGSGTLKDGISIIVK</sequence>
<evidence type="ECO:0000259" key="8">
    <source>
        <dbReference type="Pfam" id="PF21365"/>
    </source>
</evidence>
<dbReference type="Pfam" id="PF21365">
    <property type="entry name" value="Glyco_hydro_31_3rd"/>
    <property type="match status" value="1"/>
</dbReference>
<comment type="caution">
    <text evidence="9">The sequence shown here is derived from an EMBL/GenBank/DDBJ whole genome shotgun (WGS) entry which is preliminary data.</text>
</comment>
<feature type="domain" description="Glycosyl hydrolase family 31 C-terminal" evidence="8">
    <location>
        <begin position="541"/>
        <end position="614"/>
    </location>
</feature>
<dbReference type="Gene3D" id="2.60.40.1180">
    <property type="entry name" value="Golgi alpha-mannosidase II"/>
    <property type="match status" value="2"/>
</dbReference>
<dbReference type="SUPFAM" id="SSF74650">
    <property type="entry name" value="Galactose mutarotase-like"/>
    <property type="match status" value="1"/>
</dbReference>
<dbReference type="EMBL" id="JPRL01000001">
    <property type="protein sequence ID" value="KFF06385.1"/>
    <property type="molecule type" value="Genomic_DNA"/>
</dbReference>
<dbReference type="AlphaFoldDB" id="A0A085ZPM1"/>
<keyword evidence="3 4" id="KW-0326">Glycosidase</keyword>
<evidence type="ECO:0000256" key="4">
    <source>
        <dbReference type="RuleBase" id="RU361185"/>
    </source>
</evidence>
<feature type="domain" description="DUF5110" evidence="7">
    <location>
        <begin position="630"/>
        <end position="701"/>
    </location>
</feature>
<dbReference type="InterPro" id="IPR030458">
    <property type="entry name" value="Glyco_hydro_31_AS"/>
</dbReference>
<dbReference type="PROSITE" id="PS00129">
    <property type="entry name" value="GLYCOSYL_HYDROL_F31_1"/>
    <property type="match status" value="1"/>
</dbReference>
<keyword evidence="10" id="KW-1185">Reference proteome</keyword>
<proteinExistence type="inferred from homology"/>
<dbReference type="GO" id="GO:0030246">
    <property type="term" value="F:carbohydrate binding"/>
    <property type="evidence" value="ECO:0007669"/>
    <property type="project" value="InterPro"/>
</dbReference>
<dbReference type="CDD" id="cd14752">
    <property type="entry name" value="GH31_N"/>
    <property type="match status" value="1"/>
</dbReference>
<evidence type="ECO:0000256" key="1">
    <source>
        <dbReference type="ARBA" id="ARBA00007806"/>
    </source>
</evidence>
<dbReference type="CDD" id="cd06604">
    <property type="entry name" value="GH31_glucosidase_II_MalA"/>
    <property type="match status" value="1"/>
</dbReference>
<evidence type="ECO:0000313" key="10">
    <source>
        <dbReference type="Proteomes" id="UP000028715"/>
    </source>
</evidence>
<feature type="domain" description="Glycoside hydrolase family 31 N-terminal" evidence="6">
    <location>
        <begin position="80"/>
        <end position="156"/>
    </location>
</feature>
<dbReference type="GO" id="GO:0005975">
    <property type="term" value="P:carbohydrate metabolic process"/>
    <property type="evidence" value="ECO:0007669"/>
    <property type="project" value="InterPro"/>
</dbReference>
<dbReference type="Pfam" id="PF13802">
    <property type="entry name" value="Gal_mutarotas_2"/>
    <property type="match status" value="1"/>
</dbReference>
<gene>
    <name evidence="9" type="ORF">IW19_13075</name>
</gene>
<evidence type="ECO:0000259" key="6">
    <source>
        <dbReference type="Pfam" id="PF13802"/>
    </source>
</evidence>
<dbReference type="InterPro" id="IPR025887">
    <property type="entry name" value="Glyco_hydro_31_N_dom"/>
</dbReference>